<evidence type="ECO:0008006" key="4">
    <source>
        <dbReference type="Google" id="ProtNLM"/>
    </source>
</evidence>
<dbReference type="EMBL" id="QWEZ01000001">
    <property type="protein sequence ID" value="RRJ84576.1"/>
    <property type="molecule type" value="Genomic_DNA"/>
</dbReference>
<keyword evidence="3" id="KW-1185">Reference proteome</keyword>
<evidence type="ECO:0000313" key="3">
    <source>
        <dbReference type="Proteomes" id="UP000280792"/>
    </source>
</evidence>
<name>A0A3P3VSB0_9GAMM</name>
<feature type="transmembrane region" description="Helical" evidence="1">
    <location>
        <begin position="377"/>
        <end position="395"/>
    </location>
</feature>
<keyword evidence="1" id="KW-0812">Transmembrane</keyword>
<comment type="caution">
    <text evidence="2">The sequence shown here is derived from an EMBL/GenBank/DDBJ whole genome shotgun (WGS) entry which is preliminary data.</text>
</comment>
<dbReference type="AlphaFoldDB" id="A0A3P3VSB0"/>
<sequence length="408" mass="44916">MIVLVLLIVVVLLVSWVLLWVRFGPVLRAVFREPVLATPVFILECDDWGAGDHGQADSLRDIREILESCKLSGGGHPVMTLGVNLAAPRVVDTEQGYGFDTVTLSAAESRETLLAMLEGHHCGLMPLQLHGFTHFSPSQFQSYLDTLKQGGEAGPFALGAPLLTEQLPSSVQSRWLPAQTDSESQAQWEAQEHQRLLGIPPCVAVPPTFVWRADIESGWAAAGVKTVVTPGSRAVNRTSKGFEYDKTNIANGDLSESGLLCLVRSVYFEPCKGVGSAECRQGIERSVACGRPAIIETHRWNYIHPDPSTRAQSFAELRALIAWVNQQHPEWRSLSTAAIAQEYRRTASGGESKSGVRFERDMGARALAWRRRLTCSPIPGVLCWASGLMAALWFGQRLWWTRKRAFSA</sequence>
<evidence type="ECO:0000256" key="1">
    <source>
        <dbReference type="SAM" id="Phobius"/>
    </source>
</evidence>
<keyword evidence="1" id="KW-1133">Transmembrane helix</keyword>
<evidence type="ECO:0000313" key="2">
    <source>
        <dbReference type="EMBL" id="RRJ84576.1"/>
    </source>
</evidence>
<accession>A0A3P3VSB0</accession>
<dbReference type="Proteomes" id="UP000280792">
    <property type="component" value="Unassembled WGS sequence"/>
</dbReference>
<reference evidence="2 3" key="2">
    <citation type="submission" date="2018-12" db="EMBL/GenBank/DDBJ databases">
        <title>Simiduia agarivorans gen. nov., sp. nov., a marine, agarolytic bacterium isolated from shallow coastal water from Keelung, Taiwan.</title>
        <authorList>
            <person name="Shieh W.Y."/>
        </authorList>
    </citation>
    <scope>NUCLEOTIDE SEQUENCE [LARGE SCALE GENOMIC DNA]</scope>
    <source>
        <strain evidence="2 3">GTF-13</strain>
    </source>
</reference>
<keyword evidence="1" id="KW-0472">Membrane</keyword>
<organism evidence="2 3">
    <name type="scientific">Aestuariirhabdus litorea</name>
    <dbReference type="NCBI Taxonomy" id="2528527"/>
    <lineage>
        <taxon>Bacteria</taxon>
        <taxon>Pseudomonadati</taxon>
        <taxon>Pseudomonadota</taxon>
        <taxon>Gammaproteobacteria</taxon>
        <taxon>Oceanospirillales</taxon>
        <taxon>Aestuariirhabdaceae</taxon>
        <taxon>Aestuariirhabdus</taxon>
    </lineage>
</organism>
<reference evidence="2 3" key="1">
    <citation type="submission" date="2018-08" db="EMBL/GenBank/DDBJ databases">
        <authorList>
            <person name="Khan S.A."/>
        </authorList>
    </citation>
    <scope>NUCLEOTIDE SEQUENCE [LARGE SCALE GENOMIC DNA]</scope>
    <source>
        <strain evidence="2 3">GTF-13</strain>
    </source>
</reference>
<gene>
    <name evidence="2" type="ORF">D0544_05585</name>
</gene>
<protein>
    <recommendedName>
        <fullName evidence="4">Glycosyl hydrolase</fullName>
    </recommendedName>
</protein>
<proteinExistence type="predicted"/>